<feature type="signal peptide" evidence="6">
    <location>
        <begin position="1"/>
        <end position="22"/>
    </location>
</feature>
<organism evidence="9 10">
    <name type="scientific">Nocardioides iriomotensis</name>
    <dbReference type="NCBI Taxonomy" id="715784"/>
    <lineage>
        <taxon>Bacteria</taxon>
        <taxon>Bacillati</taxon>
        <taxon>Actinomycetota</taxon>
        <taxon>Actinomycetes</taxon>
        <taxon>Propionibacteriales</taxon>
        <taxon>Nocardioidaceae</taxon>
        <taxon>Nocardioides</taxon>
    </lineage>
</organism>
<evidence type="ECO:0000256" key="2">
    <source>
        <dbReference type="ARBA" id="ARBA00022679"/>
    </source>
</evidence>
<dbReference type="GO" id="GO:0016740">
    <property type="term" value="F:transferase activity"/>
    <property type="evidence" value="ECO:0007669"/>
    <property type="project" value="UniProtKB-KW"/>
</dbReference>
<keyword evidence="3" id="KW-0133">Cell shape</keyword>
<dbReference type="AlphaFoldDB" id="A0A4Q5IV53"/>
<dbReference type="Pfam" id="PF01471">
    <property type="entry name" value="PG_binding_1"/>
    <property type="match status" value="1"/>
</dbReference>
<dbReference type="SUPFAM" id="SSF47090">
    <property type="entry name" value="PGBD-like"/>
    <property type="match status" value="1"/>
</dbReference>
<comment type="pathway">
    <text evidence="1">Cell wall biogenesis; peptidoglycan biosynthesis.</text>
</comment>
<evidence type="ECO:0000256" key="4">
    <source>
        <dbReference type="ARBA" id="ARBA00022984"/>
    </source>
</evidence>
<dbReference type="CDD" id="cd16913">
    <property type="entry name" value="YkuD_like"/>
    <property type="match status" value="1"/>
</dbReference>
<dbReference type="PANTHER" id="PTHR30582">
    <property type="entry name" value="L,D-TRANSPEPTIDASE"/>
    <property type="match status" value="1"/>
</dbReference>
<comment type="caution">
    <text evidence="9">The sequence shown here is derived from an EMBL/GenBank/DDBJ whole genome shotgun (WGS) entry which is preliminary data.</text>
</comment>
<keyword evidence="6" id="KW-0732">Signal</keyword>
<accession>A0A4Q5IV53</accession>
<dbReference type="GO" id="GO:0005576">
    <property type="term" value="C:extracellular region"/>
    <property type="evidence" value="ECO:0007669"/>
    <property type="project" value="TreeGrafter"/>
</dbReference>
<dbReference type="Proteomes" id="UP000291189">
    <property type="component" value="Unassembled WGS sequence"/>
</dbReference>
<dbReference type="Gene3D" id="2.40.440.10">
    <property type="entry name" value="L,D-transpeptidase catalytic domain-like"/>
    <property type="match status" value="1"/>
</dbReference>
<dbReference type="Pfam" id="PF03734">
    <property type="entry name" value="YkuD"/>
    <property type="match status" value="1"/>
</dbReference>
<dbReference type="InterPro" id="IPR036366">
    <property type="entry name" value="PGBDSf"/>
</dbReference>
<dbReference type="InterPro" id="IPR002477">
    <property type="entry name" value="Peptidoglycan-bd-like"/>
</dbReference>
<keyword evidence="5" id="KW-0961">Cell wall biogenesis/degradation</keyword>
<dbReference type="Gene3D" id="1.10.101.10">
    <property type="entry name" value="PGBD-like superfamily/PGBD"/>
    <property type="match status" value="1"/>
</dbReference>
<keyword evidence="2" id="KW-0808">Transferase</keyword>
<reference evidence="9 10" key="1">
    <citation type="submission" date="2019-01" db="EMBL/GenBank/DDBJ databases">
        <title>Nocardioides guangzhouensis sp. nov., an actinobacterium isolated from soil.</title>
        <authorList>
            <person name="Fu Y."/>
            <person name="Cai Y."/>
            <person name="Lin Z."/>
            <person name="Chen P."/>
        </authorList>
    </citation>
    <scope>NUCLEOTIDE SEQUENCE [LARGE SCALE GENOMIC DNA]</scope>
    <source>
        <strain evidence="9 10">NBRC 105384</strain>
    </source>
</reference>
<feature type="chain" id="PRO_5021005601" evidence="6">
    <location>
        <begin position="23"/>
        <end position="230"/>
    </location>
</feature>
<dbReference type="SUPFAM" id="SSF141523">
    <property type="entry name" value="L,D-transpeptidase catalytic domain-like"/>
    <property type="match status" value="1"/>
</dbReference>
<dbReference type="InterPro" id="IPR036365">
    <property type="entry name" value="PGBD-like_sf"/>
</dbReference>
<name>A0A4Q5IV53_9ACTN</name>
<dbReference type="EMBL" id="SDPU01000037">
    <property type="protein sequence ID" value="RYU08831.1"/>
    <property type="molecule type" value="Genomic_DNA"/>
</dbReference>
<sequence>MRTLAAVVLALLLATVPSAAQASGDGAREARRQLDRLGCDAGRPTTRDPHTRAAVVRFQAANGLHQSGRLTARTRHLLVADRADRAVRCDRRPVPASGDGRRVVVSQGQNYVWLVRADGSVRGQGGMVDDPRELRAGSYTVGSLCGRRAKIRMNTDYSGRLWLPYFTRFANCGVGFHRIPLARSTGAPIHPEWLLGTDARTSSGCLRLSQRLARQLWRFAGVGTRVVVRR</sequence>
<protein>
    <submittedName>
        <fullName evidence="9">Peptidoglycan-binding protein</fullName>
    </submittedName>
</protein>
<gene>
    <name evidence="9" type="ORF">ETU37_22480</name>
</gene>
<feature type="domain" description="L,D-TPase catalytic" evidence="8">
    <location>
        <begin position="101"/>
        <end position="228"/>
    </location>
</feature>
<dbReference type="OrthoDB" id="3815425at2"/>
<evidence type="ECO:0000256" key="6">
    <source>
        <dbReference type="SAM" id="SignalP"/>
    </source>
</evidence>
<feature type="domain" description="Peptidoglycan binding-like" evidence="7">
    <location>
        <begin position="24"/>
        <end position="76"/>
    </location>
</feature>
<dbReference type="InterPro" id="IPR050979">
    <property type="entry name" value="LD-transpeptidase"/>
</dbReference>
<dbReference type="RefSeq" id="WP_129989654.1">
    <property type="nucleotide sequence ID" value="NZ_SDPU01000037.1"/>
</dbReference>
<keyword evidence="10" id="KW-1185">Reference proteome</keyword>
<dbReference type="PANTHER" id="PTHR30582:SF2">
    <property type="entry name" value="L,D-TRANSPEPTIDASE YCIB-RELATED"/>
    <property type="match status" value="1"/>
</dbReference>
<dbReference type="GO" id="GO:0018104">
    <property type="term" value="P:peptidoglycan-protein cross-linking"/>
    <property type="evidence" value="ECO:0007669"/>
    <property type="project" value="TreeGrafter"/>
</dbReference>
<evidence type="ECO:0000259" key="8">
    <source>
        <dbReference type="Pfam" id="PF03734"/>
    </source>
</evidence>
<evidence type="ECO:0000256" key="5">
    <source>
        <dbReference type="ARBA" id="ARBA00023316"/>
    </source>
</evidence>
<evidence type="ECO:0000313" key="9">
    <source>
        <dbReference type="EMBL" id="RYU08831.1"/>
    </source>
</evidence>
<proteinExistence type="predicted"/>
<evidence type="ECO:0000259" key="7">
    <source>
        <dbReference type="Pfam" id="PF01471"/>
    </source>
</evidence>
<dbReference type="InterPro" id="IPR005490">
    <property type="entry name" value="LD_TPept_cat_dom"/>
</dbReference>
<dbReference type="UniPathway" id="UPA00219"/>
<evidence type="ECO:0000313" key="10">
    <source>
        <dbReference type="Proteomes" id="UP000291189"/>
    </source>
</evidence>
<evidence type="ECO:0000256" key="1">
    <source>
        <dbReference type="ARBA" id="ARBA00004752"/>
    </source>
</evidence>
<dbReference type="InterPro" id="IPR038063">
    <property type="entry name" value="Transpep_catalytic_dom"/>
</dbReference>
<dbReference type="GO" id="GO:0071972">
    <property type="term" value="F:peptidoglycan L,D-transpeptidase activity"/>
    <property type="evidence" value="ECO:0007669"/>
    <property type="project" value="TreeGrafter"/>
</dbReference>
<dbReference type="GO" id="GO:0071555">
    <property type="term" value="P:cell wall organization"/>
    <property type="evidence" value="ECO:0007669"/>
    <property type="project" value="UniProtKB-KW"/>
</dbReference>
<keyword evidence="4" id="KW-0573">Peptidoglycan synthesis</keyword>
<evidence type="ECO:0000256" key="3">
    <source>
        <dbReference type="ARBA" id="ARBA00022960"/>
    </source>
</evidence>
<dbReference type="GO" id="GO:0008360">
    <property type="term" value="P:regulation of cell shape"/>
    <property type="evidence" value="ECO:0007669"/>
    <property type="project" value="UniProtKB-KW"/>
</dbReference>